<dbReference type="AlphaFoldDB" id="A0A6I4HUX6"/>
<dbReference type="RefSeq" id="WP_157523131.1">
    <property type="nucleotide sequence ID" value="NZ_CP066775.1"/>
</dbReference>
<evidence type="ECO:0000313" key="5">
    <source>
        <dbReference type="EMBL" id="QQL50094.1"/>
    </source>
</evidence>
<evidence type="ECO:0000256" key="1">
    <source>
        <dbReference type="ARBA" id="ARBA00000971"/>
    </source>
</evidence>
<gene>
    <name evidence="5" type="ORF">GO620_001175</name>
</gene>
<dbReference type="Proteomes" id="UP000429232">
    <property type="component" value="Chromosome"/>
</dbReference>
<evidence type="ECO:0000256" key="3">
    <source>
        <dbReference type="PROSITE-ProRule" id="PRU00277"/>
    </source>
</evidence>
<dbReference type="EMBL" id="CP066775">
    <property type="protein sequence ID" value="QQL50094.1"/>
    <property type="molecule type" value="Genomic_DNA"/>
</dbReference>
<dbReference type="PROSITE" id="PS51257">
    <property type="entry name" value="PROKAR_LIPOPROTEIN"/>
    <property type="match status" value="1"/>
</dbReference>
<comment type="similarity">
    <text evidence="4">Belongs to the FKBP-type PPIase family.</text>
</comment>
<dbReference type="EC" id="5.2.1.8" evidence="4"/>
<dbReference type="PROSITE" id="PS50059">
    <property type="entry name" value="FKBP_PPIASE"/>
    <property type="match status" value="1"/>
</dbReference>
<evidence type="ECO:0000256" key="4">
    <source>
        <dbReference type="RuleBase" id="RU003915"/>
    </source>
</evidence>
<accession>A0A6I4HUX6</accession>
<sequence>MPIEKMDMRRWAVIVLSLVIFGSCKKSNDVATNINKQAAIDDQAIANYIAINKLNAVHVGAPKVDTIGVWYIVEDAGTVPALYSGSSTITVGFTAKILGATQLFATSANAAGVNPSFVLGQTIKGWQLGISAAKINKGGRLRIIMSSRYGYGPYDQSQYGLPANSLLDFDINMYDVTN</sequence>
<organism evidence="5 6">
    <name type="scientific">Mucilaginibacter ginkgonis</name>
    <dbReference type="NCBI Taxonomy" id="2682091"/>
    <lineage>
        <taxon>Bacteria</taxon>
        <taxon>Pseudomonadati</taxon>
        <taxon>Bacteroidota</taxon>
        <taxon>Sphingobacteriia</taxon>
        <taxon>Sphingobacteriales</taxon>
        <taxon>Sphingobacteriaceae</taxon>
        <taxon>Mucilaginibacter</taxon>
    </lineage>
</organism>
<dbReference type="SUPFAM" id="SSF54534">
    <property type="entry name" value="FKBP-like"/>
    <property type="match status" value="1"/>
</dbReference>
<dbReference type="KEGG" id="mgik:GO620_001175"/>
<dbReference type="InterPro" id="IPR001179">
    <property type="entry name" value="PPIase_FKBP_dom"/>
</dbReference>
<dbReference type="Pfam" id="PF00254">
    <property type="entry name" value="FKBP_C"/>
    <property type="match status" value="1"/>
</dbReference>
<dbReference type="Gene3D" id="3.10.50.40">
    <property type="match status" value="1"/>
</dbReference>
<keyword evidence="3 4" id="KW-0413">Isomerase</keyword>
<dbReference type="GO" id="GO:0003755">
    <property type="term" value="F:peptidyl-prolyl cis-trans isomerase activity"/>
    <property type="evidence" value="ECO:0007669"/>
    <property type="project" value="UniProtKB-UniRule"/>
</dbReference>
<protein>
    <recommendedName>
        <fullName evidence="4">Peptidyl-prolyl cis-trans isomerase</fullName>
        <ecNumber evidence="4">5.2.1.8</ecNumber>
    </recommendedName>
</protein>
<comment type="catalytic activity">
    <reaction evidence="1 3 4">
        <text>[protein]-peptidylproline (omega=180) = [protein]-peptidylproline (omega=0)</text>
        <dbReference type="Rhea" id="RHEA:16237"/>
        <dbReference type="Rhea" id="RHEA-COMP:10747"/>
        <dbReference type="Rhea" id="RHEA-COMP:10748"/>
        <dbReference type="ChEBI" id="CHEBI:83833"/>
        <dbReference type="ChEBI" id="CHEBI:83834"/>
        <dbReference type="EC" id="5.2.1.8"/>
    </reaction>
</comment>
<reference evidence="5 6" key="1">
    <citation type="submission" date="2020-12" db="EMBL/GenBank/DDBJ databases">
        <title>HMF7856_wgs.fasta genome submission.</title>
        <authorList>
            <person name="Kang H."/>
            <person name="Kim H."/>
            <person name="Joh K."/>
        </authorList>
    </citation>
    <scope>NUCLEOTIDE SEQUENCE [LARGE SCALE GENOMIC DNA]</scope>
    <source>
        <strain evidence="5 6">HMF7856</strain>
    </source>
</reference>
<dbReference type="InterPro" id="IPR046357">
    <property type="entry name" value="PPIase_dom_sf"/>
</dbReference>
<keyword evidence="2 3" id="KW-0697">Rotamase</keyword>
<evidence type="ECO:0000256" key="2">
    <source>
        <dbReference type="ARBA" id="ARBA00023110"/>
    </source>
</evidence>
<keyword evidence="6" id="KW-1185">Reference proteome</keyword>
<evidence type="ECO:0000313" key="6">
    <source>
        <dbReference type="Proteomes" id="UP000429232"/>
    </source>
</evidence>
<proteinExistence type="inferred from homology"/>
<name>A0A6I4HUX6_9SPHI</name>